<comment type="caution">
    <text evidence="2">The sequence shown here is derived from an EMBL/GenBank/DDBJ whole genome shotgun (WGS) entry which is preliminary data.</text>
</comment>
<evidence type="ECO:0000313" key="1">
    <source>
        <dbReference type="EMBL" id="MDV6305747.1"/>
    </source>
</evidence>
<dbReference type="EMBL" id="JAWLKI010000001">
    <property type="protein sequence ID" value="MDV6305747.1"/>
    <property type="molecule type" value="Genomic_DNA"/>
</dbReference>
<gene>
    <name evidence="1" type="ORF">R3P94_00025</name>
    <name evidence="2" type="ORF">R3Q15_00025</name>
</gene>
<sequence length="57" mass="5815">MTASDAGMNIRGVDGQAAFESGVPIRLGSVTFHDSRIPVSGDWSGRGVAVVVIGLSL</sequence>
<evidence type="ECO:0000313" key="2">
    <source>
        <dbReference type="EMBL" id="MDV6310301.1"/>
    </source>
</evidence>
<accession>A0AAE4R3M2</accession>
<evidence type="ECO:0000313" key="4">
    <source>
        <dbReference type="Proteomes" id="UP001185922"/>
    </source>
</evidence>
<evidence type="ECO:0000313" key="3">
    <source>
        <dbReference type="Proteomes" id="UP001185779"/>
    </source>
</evidence>
<dbReference type="AlphaFoldDB" id="A0AAE4R3M2"/>
<dbReference type="EMBL" id="JAWLKH010000001">
    <property type="protein sequence ID" value="MDV6310301.1"/>
    <property type="molecule type" value="Genomic_DNA"/>
</dbReference>
<proteinExistence type="predicted"/>
<dbReference type="RefSeq" id="WP_191835044.1">
    <property type="nucleotide sequence ID" value="NZ_CP096596.1"/>
</dbReference>
<keyword evidence="3" id="KW-1185">Reference proteome</keyword>
<dbReference type="Proteomes" id="UP001185779">
    <property type="component" value="Unassembled WGS sequence"/>
</dbReference>
<protein>
    <submittedName>
        <fullName evidence="2">Uncharacterized protein</fullName>
    </submittedName>
</protein>
<name>A0AAE4R3M2_9ACTN</name>
<organism evidence="2 4">
    <name type="scientific">Gordonia amicalis</name>
    <dbReference type="NCBI Taxonomy" id="89053"/>
    <lineage>
        <taxon>Bacteria</taxon>
        <taxon>Bacillati</taxon>
        <taxon>Actinomycetota</taxon>
        <taxon>Actinomycetes</taxon>
        <taxon>Mycobacteriales</taxon>
        <taxon>Gordoniaceae</taxon>
        <taxon>Gordonia</taxon>
    </lineage>
</organism>
<reference evidence="2 3" key="1">
    <citation type="submission" date="2023-10" db="EMBL/GenBank/DDBJ databases">
        <title>Development of a sustainable strategy for remediation of hydrocarbon-contaminated territories based on the waste exchange concept.</title>
        <authorList>
            <person name="Krivoruchko A."/>
        </authorList>
    </citation>
    <scope>NUCLEOTIDE SEQUENCE</scope>
    <source>
        <strain evidence="1 3">IEGM 1266</strain>
        <strain evidence="2">IEGM 1279</strain>
    </source>
</reference>
<dbReference type="Proteomes" id="UP001185922">
    <property type="component" value="Unassembled WGS sequence"/>
</dbReference>